<keyword evidence="3 9" id="KW-0812">Transmembrane</keyword>
<keyword evidence="6" id="KW-0325">Glycoprotein</keyword>
<keyword evidence="2" id="KW-1003">Cell membrane</keyword>
<feature type="transmembrane region" description="Helical" evidence="9">
    <location>
        <begin position="113"/>
        <end position="134"/>
    </location>
</feature>
<feature type="transmembrane region" description="Helical" evidence="9">
    <location>
        <begin position="146"/>
        <end position="165"/>
    </location>
</feature>
<feature type="transmembrane region" description="Helical" evidence="9">
    <location>
        <begin position="289"/>
        <end position="313"/>
    </location>
</feature>
<dbReference type="OrthoDB" id="6133115at2759"/>
<reference evidence="11" key="2">
    <citation type="submission" date="2025-05" db="UniProtKB">
        <authorList>
            <consortium name="EnsemblMetazoa"/>
        </authorList>
    </citation>
    <scope>IDENTIFICATION</scope>
</reference>
<dbReference type="RefSeq" id="XP_028137921.1">
    <property type="nucleotide sequence ID" value="XM_028282120.1"/>
</dbReference>
<dbReference type="InterPro" id="IPR036259">
    <property type="entry name" value="MFS_trans_sf"/>
</dbReference>
<evidence type="ECO:0000256" key="1">
    <source>
        <dbReference type="ARBA" id="ARBA00004651"/>
    </source>
</evidence>
<reference evidence="13" key="1">
    <citation type="submission" date="2025-04" db="UniProtKB">
        <authorList>
            <consortium name="RefSeq"/>
        </authorList>
    </citation>
    <scope>IDENTIFICATION</scope>
    <source>
        <tissue evidence="13">Whole insect</tissue>
    </source>
</reference>
<dbReference type="AlphaFoldDB" id="A0A6P7FP20"/>
<evidence type="ECO:0000256" key="7">
    <source>
        <dbReference type="ARBA" id="ARBA00024348"/>
    </source>
</evidence>
<dbReference type="GeneID" id="114332335"/>
<accession>A0A6P7FP20</accession>
<feature type="transmembrane region" description="Helical" evidence="9">
    <location>
        <begin position="389"/>
        <end position="411"/>
    </location>
</feature>
<protein>
    <submittedName>
        <fullName evidence="13">Facilitated trehalose transporter Tret1-like</fullName>
    </submittedName>
</protein>
<dbReference type="PROSITE" id="PS00216">
    <property type="entry name" value="SUGAR_TRANSPORT_1"/>
    <property type="match status" value="2"/>
</dbReference>
<evidence type="ECO:0000259" key="10">
    <source>
        <dbReference type="PROSITE" id="PS50850"/>
    </source>
</evidence>
<dbReference type="Pfam" id="PF00083">
    <property type="entry name" value="Sugar_tr"/>
    <property type="match status" value="1"/>
</dbReference>
<evidence type="ECO:0000313" key="13">
    <source>
        <dbReference type="RefSeq" id="XP_028137921.1"/>
    </source>
</evidence>
<dbReference type="InterPro" id="IPR020846">
    <property type="entry name" value="MFS_dom"/>
</dbReference>
<keyword evidence="4 9" id="KW-1133">Transmembrane helix</keyword>
<dbReference type="InterPro" id="IPR005828">
    <property type="entry name" value="MFS_sugar_transport-like"/>
</dbReference>
<dbReference type="InterPro" id="IPR003663">
    <property type="entry name" value="Sugar/inositol_transpt"/>
</dbReference>
<dbReference type="KEGG" id="dvv:114332335"/>
<dbReference type="PANTHER" id="PTHR48021">
    <property type="match status" value="1"/>
</dbReference>
<dbReference type="PANTHER" id="PTHR48021:SF46">
    <property type="entry name" value="MAJOR FACILITATOR SUPERFAMILY (MFS) PROFILE DOMAIN-CONTAINING PROTEIN"/>
    <property type="match status" value="1"/>
</dbReference>
<comment type="similarity">
    <text evidence="7">Belongs to the major facilitator superfamily. Sugar transporter (TC 2.A.1.1) family. Trehalose transporter subfamily.</text>
</comment>
<dbReference type="Gene3D" id="1.20.1250.20">
    <property type="entry name" value="MFS general substrate transporter like domains"/>
    <property type="match status" value="1"/>
</dbReference>
<dbReference type="FunFam" id="1.20.1250.20:FF:000055">
    <property type="entry name" value="Facilitated trehalose transporter Tret1-2 homolog"/>
    <property type="match status" value="1"/>
</dbReference>
<dbReference type="InParanoid" id="A0A6P7FP20"/>
<feature type="transmembrane region" description="Helical" evidence="9">
    <location>
        <begin position="320"/>
        <end position="342"/>
    </location>
</feature>
<gene>
    <name evidence="13" type="primary">LOC114332335</name>
</gene>
<dbReference type="GO" id="GO:0005886">
    <property type="term" value="C:plasma membrane"/>
    <property type="evidence" value="ECO:0007669"/>
    <property type="project" value="UniProtKB-SubCell"/>
</dbReference>
<feature type="transmembrane region" description="Helical" evidence="9">
    <location>
        <begin position="90"/>
        <end position="107"/>
    </location>
</feature>
<feature type="transmembrane region" description="Helical" evidence="9">
    <location>
        <begin position="255"/>
        <end position="277"/>
    </location>
</feature>
<evidence type="ECO:0000313" key="11">
    <source>
        <dbReference type="EnsemblMetazoa" id="XP_028137921.1"/>
    </source>
</evidence>
<feature type="transmembrane region" description="Helical" evidence="9">
    <location>
        <begin position="354"/>
        <end position="377"/>
    </location>
</feature>
<dbReference type="SUPFAM" id="SSF103473">
    <property type="entry name" value="MFS general substrate transporter"/>
    <property type="match status" value="1"/>
</dbReference>
<sequence>MLLPGSVTDKFRGTFPQILAAVSGTISAISDGMQYGWTSPTIPVLLSEHSPLKVTPEQAEWLESVLMIGACCGLPATMYLVDKVGRKKSLITSIIVTALAWIVMATAPKIEYIYAARFCSGMAGDMAFVAAPMYIAEIADQKIRGFLASLIYIMMLTGILIVYCVGPFVPIWVPCLLGVLINLIGLIIFLFQPESPYYLLYKNKYEEAKQSLKKLRKRDDIEDELRDITVAIERQKSEKGRFQDLILISSNRKALIIMVMLNSSQHMSSISVMLMNLQSILEEAGSTYVPAYTGAILFSAIMFIAAMSASLAIDNFGRRMLLCISGVMAGTTLIVIAIYFTLKNSGVDTESFSWLPLAMVLLYAASFKFGIGLVPVVMTAELFPAKVKAFGMTLSDLSYVGFCVISLQIYHGLRHAFGIQVPFFIFACSCFCTVIFTLCYIPETKGKTLEEIQMILKGEVVSNTSISKENLEQQKCDKQSYNNKGFIP</sequence>
<evidence type="ECO:0000256" key="2">
    <source>
        <dbReference type="ARBA" id="ARBA00022475"/>
    </source>
</evidence>
<dbReference type="InterPro" id="IPR050549">
    <property type="entry name" value="MFS_Trehalose_Transporter"/>
</dbReference>
<feature type="transmembrane region" description="Helical" evidence="9">
    <location>
        <begin position="171"/>
        <end position="191"/>
    </location>
</feature>
<evidence type="ECO:0000256" key="3">
    <source>
        <dbReference type="ARBA" id="ARBA00022692"/>
    </source>
</evidence>
<evidence type="ECO:0000256" key="8">
    <source>
        <dbReference type="SAM" id="Coils"/>
    </source>
</evidence>
<feature type="domain" description="Major facilitator superfamily (MFS) profile" evidence="10">
    <location>
        <begin position="16"/>
        <end position="445"/>
    </location>
</feature>
<evidence type="ECO:0000256" key="6">
    <source>
        <dbReference type="ARBA" id="ARBA00023180"/>
    </source>
</evidence>
<name>A0A6P7FP20_DIAVI</name>
<feature type="coiled-coil region" evidence="8">
    <location>
        <begin position="198"/>
        <end position="238"/>
    </location>
</feature>
<dbReference type="Proteomes" id="UP001652700">
    <property type="component" value="Unplaced"/>
</dbReference>
<dbReference type="PROSITE" id="PS50850">
    <property type="entry name" value="MFS"/>
    <property type="match status" value="1"/>
</dbReference>
<keyword evidence="5 9" id="KW-0472">Membrane</keyword>
<feature type="transmembrane region" description="Helical" evidence="9">
    <location>
        <begin position="61"/>
        <end position="81"/>
    </location>
</feature>
<keyword evidence="8" id="KW-0175">Coiled coil</keyword>
<dbReference type="InterPro" id="IPR005829">
    <property type="entry name" value="Sugar_transporter_CS"/>
</dbReference>
<keyword evidence="12" id="KW-1185">Reference proteome</keyword>
<feature type="transmembrane region" description="Helical" evidence="9">
    <location>
        <begin position="417"/>
        <end position="441"/>
    </location>
</feature>
<evidence type="ECO:0000256" key="5">
    <source>
        <dbReference type="ARBA" id="ARBA00023136"/>
    </source>
</evidence>
<dbReference type="PRINTS" id="PR00171">
    <property type="entry name" value="SUGRTRNSPORT"/>
</dbReference>
<evidence type="ECO:0000313" key="12">
    <source>
        <dbReference type="Proteomes" id="UP001652700"/>
    </source>
</evidence>
<organism evidence="13">
    <name type="scientific">Diabrotica virgifera virgifera</name>
    <name type="common">western corn rootworm</name>
    <dbReference type="NCBI Taxonomy" id="50390"/>
    <lineage>
        <taxon>Eukaryota</taxon>
        <taxon>Metazoa</taxon>
        <taxon>Ecdysozoa</taxon>
        <taxon>Arthropoda</taxon>
        <taxon>Hexapoda</taxon>
        <taxon>Insecta</taxon>
        <taxon>Pterygota</taxon>
        <taxon>Neoptera</taxon>
        <taxon>Endopterygota</taxon>
        <taxon>Coleoptera</taxon>
        <taxon>Polyphaga</taxon>
        <taxon>Cucujiformia</taxon>
        <taxon>Chrysomeloidea</taxon>
        <taxon>Chrysomelidae</taxon>
        <taxon>Galerucinae</taxon>
        <taxon>Diabroticina</taxon>
        <taxon>Diabroticites</taxon>
        <taxon>Diabrotica</taxon>
    </lineage>
</organism>
<dbReference type="EnsemblMetazoa" id="XM_028282120.2">
    <property type="protein sequence ID" value="XP_028137921.1"/>
    <property type="gene ID" value="LOC114332335"/>
</dbReference>
<dbReference type="GO" id="GO:0022857">
    <property type="term" value="F:transmembrane transporter activity"/>
    <property type="evidence" value="ECO:0007669"/>
    <property type="project" value="InterPro"/>
</dbReference>
<evidence type="ECO:0000256" key="9">
    <source>
        <dbReference type="SAM" id="Phobius"/>
    </source>
</evidence>
<proteinExistence type="inferred from homology"/>
<comment type="subcellular location">
    <subcellularLocation>
        <location evidence="1">Cell membrane</location>
        <topology evidence="1">Multi-pass membrane protein</topology>
    </subcellularLocation>
</comment>
<evidence type="ECO:0000256" key="4">
    <source>
        <dbReference type="ARBA" id="ARBA00022989"/>
    </source>
</evidence>